<feature type="transmembrane region" description="Helical" evidence="14">
    <location>
        <begin position="1187"/>
        <end position="1212"/>
    </location>
</feature>
<sequence length="1385" mass="152301">MAMLFLILFFSSSLISGFTYGAKHEKEYCAMYDICGARSDGKVLNCPFPTSSVKPDDYFSAKIQSLCPAISGNVCCTETQFDTLRAQVQQAIPLLVGCPACLRNFLNLFCELSCSPNQSLFINVTSISEVNENLTVDGIAYYVTDDFGERLYDSCKDVKFGTMNTRAIDFVGGGANNFKEWFAFIGQKAPPGFPGSPYEIDFKSTIPDSSKMVPMNVSAYTCGDTSLGCSCGDCPLAPACSSSEPPSPPKKESCMIRIGPLKVKCLDFSVAILYIILVFAFLGWASLNRKRERRAAASKEPLLSSMDEVEAVSTEIQKDGKVDKLLDSSHPISLLFYSIDLLGVAKDYMLLYVSSKCVSSSLSGACPTFLLAVPRLINRFQLDGVQGHMSSFYRNYGKWVARNPTLVLCSSVAVVLVLCIGLICFKVETRPEKLWVGPGSKAAEEKHFFDSHLAPFYRIEQLILATLPDSKNDKRHSIVTDENIQLLFEIQKKGGYMPFCALLTRALIPSLSLTLYQVDGIRADYSGSVVSLTDICLKPLGDDCATQSLLQYFKMDPENYDDYGGVEHAEYCFQHYTTADTCMSAFKAPLDPSTALGGFSGNNYSEASAFVVTYPVNNAIDEAGNGKAVAWEKAFIRLVEEELLPMVQSSNLTLSYSSESSIEEELKRESTADIITIAVSYAVMFAYVSVTLGDASRLSTFFLSSKVLLGLSGVVLVMLSVLGSVGFFSAVGVKSTLIIMEVIPFLVLAVGVDNMCILVHAVKRQLIELPIEERISNALHEVGPSITLASLSEILAFAVGSFIPMPACRVFSMFAGPKVSTCGLFTMEFHLFPLILTFSACLSVALAVLLDFLLQVTAFVALIAFDCRRAEDNRIDCFPCIKVPSSPGGSNEGINQRRPGLLARYMKEVHAPILGLWAVKIVVIAIFVAFALASVALCPRIESGLEQQVVLPRDSYLQGYFNNISEYLRIGPPLYFVVKDYNYSLESRHTNQLCSISQCDSNSLLNEVSRASLVPESSYIAKPAASWLDDFLVWLSPEAFGCCRKFMNGTYCPPDDQCFRHSDLVNDRPSTVQFREKLPWFLDALPSSDCAKGGHGAYTSSVDLNGYENGVIRASEFRTYHTPVNKQGDYVNALRAAREFSSRISDSLKIEIFPYSVFYIFFEQYLDIWRIALINIAIALGQYYNTCFWCSAIILLVLVMIVVDLMGVMAILDIQLNAVSVVNLIMSIGIAVEFCVHIAHAFLVSHGDRGQRAKEALSTMGASVFRLSSAFYALSLYHLCGITLTKLVGVIVLFFARSEVFVVSALSLCLLLPNVPGIGYYRFLAWTGVPPSGAERVRSATKTCHHGSKMSFYFITPGLINMHNVIKNIAVHNYGKSTELFALHL</sequence>
<evidence type="ECO:0000256" key="3">
    <source>
        <dbReference type="ARBA" id="ARBA00022448"/>
    </source>
</evidence>
<dbReference type="PANTHER" id="PTHR45727:SF8">
    <property type="entry name" value="PATCHED FAMILY PROTEIN"/>
    <property type="match status" value="1"/>
</dbReference>
<keyword evidence="7 14" id="KW-1133">Transmembrane helix</keyword>
<keyword evidence="6 15" id="KW-0732">Signal</keyword>
<evidence type="ECO:0000256" key="2">
    <source>
        <dbReference type="ARBA" id="ARBA00005585"/>
    </source>
</evidence>
<evidence type="ECO:0000256" key="12">
    <source>
        <dbReference type="ARBA" id="ARBA00023180"/>
    </source>
</evidence>
<keyword evidence="18" id="KW-1185">Reference proteome</keyword>
<dbReference type="Pfam" id="PF12349">
    <property type="entry name" value="Sterol-sensing"/>
    <property type="match status" value="1"/>
</dbReference>
<accession>A0A8X7Z6N3</accession>
<dbReference type="GO" id="GO:0032934">
    <property type="term" value="F:sterol binding"/>
    <property type="evidence" value="ECO:0007669"/>
    <property type="project" value="TreeGrafter"/>
</dbReference>
<feature type="transmembrane region" description="Helical" evidence="14">
    <location>
        <begin position="268"/>
        <end position="287"/>
    </location>
</feature>
<evidence type="ECO:0000256" key="1">
    <source>
        <dbReference type="ARBA" id="ARBA00004127"/>
    </source>
</evidence>
<evidence type="ECO:0000256" key="5">
    <source>
        <dbReference type="ARBA" id="ARBA00022692"/>
    </source>
</evidence>
<feature type="transmembrane region" description="Helical" evidence="14">
    <location>
        <begin position="737"/>
        <end position="762"/>
    </location>
</feature>
<evidence type="ECO:0000256" key="7">
    <source>
        <dbReference type="ARBA" id="ARBA00022989"/>
    </source>
</evidence>
<reference evidence="17" key="1">
    <citation type="journal article" date="2020" name="bioRxiv">
        <title>Hybrid origin of Populus tomentosa Carr. identified through genome sequencing and phylogenomic analysis.</title>
        <authorList>
            <person name="An X."/>
            <person name="Gao K."/>
            <person name="Chen Z."/>
            <person name="Li J."/>
            <person name="Yang X."/>
            <person name="Yang X."/>
            <person name="Zhou J."/>
            <person name="Guo T."/>
            <person name="Zhao T."/>
            <person name="Huang S."/>
            <person name="Miao D."/>
            <person name="Khan W.U."/>
            <person name="Rao P."/>
            <person name="Ye M."/>
            <person name="Lei B."/>
            <person name="Liao W."/>
            <person name="Wang J."/>
            <person name="Ji L."/>
            <person name="Li Y."/>
            <person name="Guo B."/>
            <person name="Mustafa N.S."/>
            <person name="Li S."/>
            <person name="Yun Q."/>
            <person name="Keller S.R."/>
            <person name="Mao J."/>
            <person name="Zhang R."/>
            <person name="Strauss S.H."/>
        </authorList>
    </citation>
    <scope>NUCLEOTIDE SEQUENCE</scope>
    <source>
        <strain evidence="17">GM15</strain>
        <tissue evidence="17">Leaf</tissue>
    </source>
</reference>
<name>A0A8X7Z6N3_POPTO</name>
<dbReference type="GO" id="GO:0008203">
    <property type="term" value="P:cholesterol metabolic process"/>
    <property type="evidence" value="ECO:0007669"/>
    <property type="project" value="UniProtKB-KW"/>
</dbReference>
<evidence type="ECO:0000256" key="14">
    <source>
        <dbReference type="SAM" id="Phobius"/>
    </source>
</evidence>
<feature type="transmembrane region" description="Helical" evidence="14">
    <location>
        <begin position="914"/>
        <end position="937"/>
    </location>
</feature>
<feature type="transmembrane region" description="Helical" evidence="14">
    <location>
        <begin position="1157"/>
        <end position="1180"/>
    </location>
</feature>
<dbReference type="Pfam" id="PF16414">
    <property type="entry name" value="NPC1_N"/>
    <property type="match status" value="1"/>
</dbReference>
<evidence type="ECO:0000313" key="17">
    <source>
        <dbReference type="EMBL" id="KAG6761927.1"/>
    </source>
</evidence>
<gene>
    <name evidence="17" type="ORF">POTOM_035168</name>
</gene>
<feature type="chain" id="PRO_5036449977" description="SSD domain-containing protein" evidence="15">
    <location>
        <begin position="18"/>
        <end position="1385"/>
    </location>
</feature>
<keyword evidence="4" id="KW-0153">Cholesterol metabolism</keyword>
<feature type="transmembrane region" description="Helical" evidence="14">
    <location>
        <begin position="404"/>
        <end position="423"/>
    </location>
</feature>
<dbReference type="PROSITE" id="PS50156">
    <property type="entry name" value="SSD"/>
    <property type="match status" value="1"/>
</dbReference>
<dbReference type="OrthoDB" id="6510177at2759"/>
<keyword evidence="13" id="KW-0753">Steroid metabolism</keyword>
<keyword evidence="11" id="KW-1207">Sterol metabolism</keyword>
<evidence type="ECO:0000256" key="8">
    <source>
        <dbReference type="ARBA" id="ARBA00023098"/>
    </source>
</evidence>
<dbReference type="EMBL" id="JAAWWB010000018">
    <property type="protein sequence ID" value="KAG6761927.1"/>
    <property type="molecule type" value="Genomic_DNA"/>
</dbReference>
<dbReference type="InterPro" id="IPR000731">
    <property type="entry name" value="SSD"/>
</dbReference>
<feature type="transmembrane region" description="Helical" evidence="14">
    <location>
        <begin position="1287"/>
        <end position="1312"/>
    </location>
</feature>
<evidence type="ECO:0000256" key="15">
    <source>
        <dbReference type="SAM" id="SignalP"/>
    </source>
</evidence>
<keyword evidence="5 14" id="KW-0812">Transmembrane</keyword>
<dbReference type="GO" id="GO:0012505">
    <property type="term" value="C:endomembrane system"/>
    <property type="evidence" value="ECO:0007669"/>
    <property type="project" value="UniProtKB-SubCell"/>
</dbReference>
<dbReference type="Proteomes" id="UP000886885">
    <property type="component" value="Chromosome 9D"/>
</dbReference>
<dbReference type="Pfam" id="PF22314">
    <property type="entry name" value="NPC1_MLD"/>
    <property type="match status" value="1"/>
</dbReference>
<comment type="caution">
    <text evidence="17">The sequence shown here is derived from an EMBL/GenBank/DDBJ whole genome shotgun (WGS) entry which is preliminary data.</text>
</comment>
<comment type="subcellular location">
    <subcellularLocation>
        <location evidence="1">Endomembrane system</location>
        <topology evidence="1">Multi-pass membrane protein</topology>
    </subcellularLocation>
</comment>
<evidence type="ECO:0000256" key="4">
    <source>
        <dbReference type="ARBA" id="ARBA00022548"/>
    </source>
</evidence>
<dbReference type="GO" id="GO:0016020">
    <property type="term" value="C:membrane"/>
    <property type="evidence" value="ECO:0007669"/>
    <property type="project" value="InterPro"/>
</dbReference>
<dbReference type="InterPro" id="IPR053958">
    <property type="entry name" value="HMGCR/SNAP/NPC1-like_SSD"/>
</dbReference>
<dbReference type="GO" id="GO:0015918">
    <property type="term" value="P:sterol transport"/>
    <property type="evidence" value="ECO:0007669"/>
    <property type="project" value="TreeGrafter"/>
</dbReference>
<feature type="transmembrane region" description="Helical" evidence="14">
    <location>
        <begin position="707"/>
        <end position="731"/>
    </location>
</feature>
<evidence type="ECO:0000256" key="13">
    <source>
        <dbReference type="ARBA" id="ARBA00023221"/>
    </source>
</evidence>
<evidence type="ECO:0000256" key="9">
    <source>
        <dbReference type="ARBA" id="ARBA00023136"/>
    </source>
</evidence>
<organism evidence="17 18">
    <name type="scientific">Populus tomentosa</name>
    <name type="common">Chinese white poplar</name>
    <dbReference type="NCBI Taxonomy" id="118781"/>
    <lineage>
        <taxon>Eukaryota</taxon>
        <taxon>Viridiplantae</taxon>
        <taxon>Streptophyta</taxon>
        <taxon>Embryophyta</taxon>
        <taxon>Tracheophyta</taxon>
        <taxon>Spermatophyta</taxon>
        <taxon>Magnoliopsida</taxon>
        <taxon>eudicotyledons</taxon>
        <taxon>Gunneridae</taxon>
        <taxon>Pentapetalae</taxon>
        <taxon>rosids</taxon>
        <taxon>fabids</taxon>
        <taxon>Malpighiales</taxon>
        <taxon>Salicaceae</taxon>
        <taxon>Saliceae</taxon>
        <taxon>Populus</taxon>
    </lineage>
</organism>
<comment type="similarity">
    <text evidence="2">Belongs to the patched family.</text>
</comment>
<evidence type="ECO:0000313" key="18">
    <source>
        <dbReference type="Proteomes" id="UP000886885"/>
    </source>
</evidence>
<protein>
    <recommendedName>
        <fullName evidence="16">SSD domain-containing protein</fullName>
    </recommendedName>
</protein>
<keyword evidence="3" id="KW-0813">Transport</keyword>
<evidence type="ECO:0000256" key="11">
    <source>
        <dbReference type="ARBA" id="ARBA00023166"/>
    </source>
</evidence>
<dbReference type="InterPro" id="IPR053956">
    <property type="entry name" value="NPC1_MLD"/>
</dbReference>
<keyword evidence="10" id="KW-1015">Disulfide bond</keyword>
<evidence type="ECO:0000256" key="10">
    <source>
        <dbReference type="ARBA" id="ARBA00023157"/>
    </source>
</evidence>
<evidence type="ECO:0000259" key="16">
    <source>
        <dbReference type="PROSITE" id="PS50156"/>
    </source>
</evidence>
<dbReference type="NCBIfam" id="TIGR00917">
    <property type="entry name" value="2A060601"/>
    <property type="match status" value="1"/>
</dbReference>
<feature type="transmembrane region" description="Helical" evidence="14">
    <location>
        <begin position="674"/>
        <end position="695"/>
    </location>
</feature>
<feature type="transmembrane region" description="Helical" evidence="14">
    <location>
        <begin position="1224"/>
        <end position="1244"/>
    </location>
</feature>
<keyword evidence="12" id="KW-0325">Glycoprotein</keyword>
<dbReference type="InterPro" id="IPR004765">
    <property type="entry name" value="NPC1-like"/>
</dbReference>
<feature type="transmembrane region" description="Helical" evidence="14">
    <location>
        <begin position="834"/>
        <end position="865"/>
    </location>
</feature>
<feature type="signal peptide" evidence="15">
    <location>
        <begin position="1"/>
        <end position="17"/>
    </location>
</feature>
<keyword evidence="8" id="KW-0443">Lipid metabolism</keyword>
<dbReference type="InterPro" id="IPR032190">
    <property type="entry name" value="NPC1_N"/>
</dbReference>
<keyword evidence="9 14" id="KW-0472">Membrane</keyword>
<proteinExistence type="inferred from homology"/>
<dbReference type="PANTHER" id="PTHR45727">
    <property type="entry name" value="NPC INTRACELLULAR CHOLESTEROL TRANSPORTER 1"/>
    <property type="match status" value="1"/>
</dbReference>
<dbReference type="GO" id="GO:0005319">
    <property type="term" value="F:lipid transporter activity"/>
    <property type="evidence" value="ECO:0007669"/>
    <property type="project" value="InterPro"/>
</dbReference>
<feature type="domain" description="SSD" evidence="16">
    <location>
        <begin position="673"/>
        <end position="865"/>
    </location>
</feature>
<evidence type="ECO:0000256" key="6">
    <source>
        <dbReference type="ARBA" id="ARBA00022729"/>
    </source>
</evidence>